<dbReference type="RefSeq" id="WP_329511688.1">
    <property type="nucleotide sequence ID" value="NZ_BAAAYZ010000052.1"/>
</dbReference>
<keyword evidence="3" id="KW-1185">Reference proteome</keyword>
<protein>
    <submittedName>
        <fullName evidence="2">Uncharacterized protein</fullName>
    </submittedName>
</protein>
<organism evidence="2 3">
    <name type="scientific">Streptomyces chiangmaiensis</name>
    <dbReference type="NCBI Taxonomy" id="766497"/>
    <lineage>
        <taxon>Bacteria</taxon>
        <taxon>Bacillati</taxon>
        <taxon>Actinomycetota</taxon>
        <taxon>Actinomycetes</taxon>
        <taxon>Kitasatosporales</taxon>
        <taxon>Streptomycetaceae</taxon>
        <taxon>Streptomyces</taxon>
    </lineage>
</organism>
<evidence type="ECO:0000256" key="1">
    <source>
        <dbReference type="SAM" id="MobiDB-lite"/>
    </source>
</evidence>
<name>A0ABU7FTS4_9ACTN</name>
<gene>
    <name evidence="2" type="ORF">VXC91_36715</name>
</gene>
<sequence length="62" mass="6610">MSPRTARSAGTGGDALTGRATGWAPASLRRCHRRFGLREEEPVVAVAEKMADRDQDTAGVRG</sequence>
<accession>A0ABU7FTS4</accession>
<feature type="region of interest" description="Disordered" evidence="1">
    <location>
        <begin position="1"/>
        <end position="20"/>
    </location>
</feature>
<evidence type="ECO:0000313" key="3">
    <source>
        <dbReference type="Proteomes" id="UP001333996"/>
    </source>
</evidence>
<dbReference type="EMBL" id="JAYWVC010000220">
    <property type="protein sequence ID" value="MED7827305.1"/>
    <property type="molecule type" value="Genomic_DNA"/>
</dbReference>
<proteinExistence type="predicted"/>
<evidence type="ECO:0000313" key="2">
    <source>
        <dbReference type="EMBL" id="MED7827305.1"/>
    </source>
</evidence>
<comment type="caution">
    <text evidence="2">The sequence shown here is derived from an EMBL/GenBank/DDBJ whole genome shotgun (WGS) entry which is preliminary data.</text>
</comment>
<reference evidence="2" key="1">
    <citation type="submission" date="2024-01" db="EMBL/GenBank/DDBJ databases">
        <title>First draft genome sequence data of TA4-1, the type strain of Gram-positive actinobacterium Streptomyces chiangmaiensis.</title>
        <authorList>
            <person name="Yasawong M."/>
            <person name="Nantapong N."/>
        </authorList>
    </citation>
    <scope>NUCLEOTIDE SEQUENCE</scope>
    <source>
        <strain evidence="2">TA4-1</strain>
    </source>
</reference>
<dbReference type="Proteomes" id="UP001333996">
    <property type="component" value="Unassembled WGS sequence"/>
</dbReference>